<gene>
    <name evidence="2" type="ORF">CAEBREN_29343</name>
</gene>
<protein>
    <recommendedName>
        <fullName evidence="4">Serpentine receptor class gamma</fullName>
    </recommendedName>
</protein>
<sequence length="302" mass="35418">MNYEFQLLQFPTLLATIPWIYMLPSVLVLLKTFEVYWKEMRKKQEKHVFLLILLSQSAFLGLFLSDFFMTRLPSTGILTSWCASIAPNHWLKIIVFVSVYFNYLVLYFPFLLVIINHFLVRYGVPFLLILPICFTFYLIPALGVCRQRAVPYPFGSVWIHFIDSAFGLTNKYFHLSNLVFCMTIAVIANIFVVCKVRGARPKIVSPVLSLASKRANTSITITTLAMIIFYVTTGVFLIIFILYFGTNSYFNYAEIFRPFANDLQFFVVTWAFFLTHPVFWRSTIVEPLSSRSWFRRRFHNYY</sequence>
<reference evidence="3" key="1">
    <citation type="submission" date="2011-07" db="EMBL/GenBank/DDBJ databases">
        <authorList>
            <consortium name="Caenorhabditis brenneri Sequencing and Analysis Consortium"/>
            <person name="Wilson R.K."/>
        </authorList>
    </citation>
    <scope>NUCLEOTIDE SEQUENCE [LARGE SCALE GENOMIC DNA]</scope>
    <source>
        <strain evidence="3">PB2801</strain>
    </source>
</reference>
<feature type="transmembrane region" description="Helical" evidence="1">
    <location>
        <begin position="172"/>
        <end position="194"/>
    </location>
</feature>
<feature type="transmembrane region" description="Helical" evidence="1">
    <location>
        <begin position="89"/>
        <end position="115"/>
    </location>
</feature>
<feature type="transmembrane region" description="Helical" evidence="1">
    <location>
        <begin position="12"/>
        <end position="36"/>
    </location>
</feature>
<keyword evidence="1" id="KW-0812">Transmembrane</keyword>
<dbReference type="eggNOG" id="ENOG502TFK2">
    <property type="taxonomic scope" value="Eukaryota"/>
</dbReference>
<keyword evidence="1" id="KW-1133">Transmembrane helix</keyword>
<dbReference type="PANTHER" id="PTHR46045:SF18">
    <property type="entry name" value="SERPENTINE RECEPTOR, CLASS U"/>
    <property type="match status" value="1"/>
</dbReference>
<keyword evidence="3" id="KW-1185">Reference proteome</keyword>
<evidence type="ECO:0000313" key="3">
    <source>
        <dbReference type="Proteomes" id="UP000008068"/>
    </source>
</evidence>
<dbReference type="InParanoid" id="G0PDA6"/>
<dbReference type="STRING" id="135651.G0PDA6"/>
<dbReference type="HOGENOM" id="CLU_049496_0_0_1"/>
<dbReference type="InterPro" id="IPR003839">
    <property type="entry name" value="7TM_GPCR_serpentine_rcpt_Sru"/>
</dbReference>
<evidence type="ECO:0000313" key="2">
    <source>
        <dbReference type="EMBL" id="EGT51659.1"/>
    </source>
</evidence>
<dbReference type="Proteomes" id="UP000008068">
    <property type="component" value="Unassembled WGS sequence"/>
</dbReference>
<dbReference type="EMBL" id="GL380270">
    <property type="protein sequence ID" value="EGT51659.1"/>
    <property type="molecule type" value="Genomic_DNA"/>
</dbReference>
<dbReference type="Pfam" id="PF10322">
    <property type="entry name" value="7TM_GPCR_Sru"/>
    <property type="match status" value="1"/>
</dbReference>
<dbReference type="PANTHER" id="PTHR46045">
    <property type="entry name" value="SERPENTINE RECEPTOR, CLASS U-RELATED"/>
    <property type="match status" value="1"/>
</dbReference>
<dbReference type="AlphaFoldDB" id="G0PDA6"/>
<organism evidence="3">
    <name type="scientific">Caenorhabditis brenneri</name>
    <name type="common">Nematode worm</name>
    <dbReference type="NCBI Taxonomy" id="135651"/>
    <lineage>
        <taxon>Eukaryota</taxon>
        <taxon>Metazoa</taxon>
        <taxon>Ecdysozoa</taxon>
        <taxon>Nematoda</taxon>
        <taxon>Chromadorea</taxon>
        <taxon>Rhabditida</taxon>
        <taxon>Rhabditina</taxon>
        <taxon>Rhabditomorpha</taxon>
        <taxon>Rhabditoidea</taxon>
        <taxon>Rhabditidae</taxon>
        <taxon>Peloderinae</taxon>
        <taxon>Caenorhabditis</taxon>
    </lineage>
</organism>
<feature type="transmembrane region" description="Helical" evidence="1">
    <location>
        <begin position="263"/>
        <end position="280"/>
    </location>
</feature>
<feature type="transmembrane region" description="Helical" evidence="1">
    <location>
        <begin position="215"/>
        <end position="243"/>
    </location>
</feature>
<accession>G0PDA6</accession>
<keyword evidence="1" id="KW-0472">Membrane</keyword>
<name>G0PDA6_CAEBE</name>
<evidence type="ECO:0008006" key="4">
    <source>
        <dbReference type="Google" id="ProtNLM"/>
    </source>
</evidence>
<feature type="transmembrane region" description="Helical" evidence="1">
    <location>
        <begin position="48"/>
        <end position="69"/>
    </location>
</feature>
<feature type="transmembrane region" description="Helical" evidence="1">
    <location>
        <begin position="122"/>
        <end position="143"/>
    </location>
</feature>
<proteinExistence type="predicted"/>
<evidence type="ECO:0000256" key="1">
    <source>
        <dbReference type="SAM" id="Phobius"/>
    </source>
</evidence>